<sequence length="811" mass="92428">MQSSPRRLSAVHALNTFMQGRRHSASETVHRVLQRRRSSVIEVLSSSTQRVMVAVASVDNMEIHTSLKETKRNSRRPTSKYTKVGERLRHVIPGHMQCSMTCGGRACKYENPARWSDEEQAVKGLYSSWITENILAMARPSTEILEKYNIIAQFQRCGIKTVINLQRPGEHASCGNPLEQESGFTYVPEAFMEAEIYFYNFGWKDYGVASLTTILDMVKVMAFALQEGKVAIHCHAGLGRTGVLIACYLIFATRMTADQAILFVRAKRPNAIQTRLQLLCVREFSQFLIPLRNVFSCCEPKAHSVTLTQYLIRQRHLLHGYEARYLKHVPKLVHMVCKLLLVLAENRQVVKEEVVEMPDLSAEIEKTVSQLASSQLEKELGDSINTANVFCQSAGPAEPCMAQDAILASEQEFDPLWKRRNVECLQPLSHLKKRLSYSDSDLTRAEFLLEQGETPWTVPAQLPFLRRLREQNNVKQCFVAAIAEQMQHTPPADFKRESSVHSPFSFWTQSRFNSLEGPRDGSPLFHRRKIPKDIQRSRTFSLGFSSIDNSAQSEQHNYDFFSLPQNETQQMGELHMHPCDGKTKEESVFCGRGSPPFQGNERRTCKRECFGGQDIHDVREYLGFETGDTADGIPHVLQSELNLEARRLLAMKALSGLSECMEEQDVTDKVKMWQKDLNSREGTWDKMCTERNPFILCNLMWSWIEQLKEPVITKENVDMLAANCNEPHSALYLLEKGQYQTILCILHCVVNLHTIPADIEDAFFTRAITAFTKVSLDSETGPFVHDTLKTIFRCVLEEKRKEAKEKSVTNS</sequence>
<evidence type="ECO:0000256" key="2">
    <source>
        <dbReference type="ARBA" id="ARBA00022801"/>
    </source>
</evidence>
<comment type="similarity">
    <text evidence="5">Belongs to the protein-tyrosine phosphatase family. Non-receptor class PTPDC1 subfamily.</text>
</comment>
<dbReference type="AlphaFoldDB" id="A0AAV7N2W1"/>
<evidence type="ECO:0000256" key="1">
    <source>
        <dbReference type="ARBA" id="ARBA00022794"/>
    </source>
</evidence>
<dbReference type="Pfam" id="PF00782">
    <property type="entry name" value="DSPc"/>
    <property type="match status" value="1"/>
</dbReference>
<dbReference type="InterPro" id="IPR003595">
    <property type="entry name" value="Tyr_Pase_cat"/>
</dbReference>
<gene>
    <name evidence="9" type="ORF">NDU88_007730</name>
</gene>
<organism evidence="9 10">
    <name type="scientific">Pleurodeles waltl</name>
    <name type="common">Iberian ribbed newt</name>
    <dbReference type="NCBI Taxonomy" id="8319"/>
    <lineage>
        <taxon>Eukaryota</taxon>
        <taxon>Metazoa</taxon>
        <taxon>Chordata</taxon>
        <taxon>Craniata</taxon>
        <taxon>Vertebrata</taxon>
        <taxon>Euteleostomi</taxon>
        <taxon>Amphibia</taxon>
        <taxon>Batrachia</taxon>
        <taxon>Caudata</taxon>
        <taxon>Salamandroidea</taxon>
        <taxon>Salamandridae</taxon>
        <taxon>Pleurodelinae</taxon>
        <taxon>Pleurodeles</taxon>
    </lineage>
</organism>
<feature type="domain" description="Tyrosine-protein phosphatase" evidence="7">
    <location>
        <begin position="126"/>
        <end position="297"/>
    </location>
</feature>
<dbReference type="SMART" id="SM00404">
    <property type="entry name" value="PTPc_motif"/>
    <property type="match status" value="1"/>
</dbReference>
<dbReference type="SUPFAM" id="SSF52799">
    <property type="entry name" value="(Phosphotyrosine protein) phosphatases II"/>
    <property type="match status" value="1"/>
</dbReference>
<dbReference type="PANTHER" id="PTHR23339">
    <property type="entry name" value="TYROSINE SPECIFIC PROTEIN PHOSPHATASE AND DUAL SPECIFICITY PROTEIN PHOSPHATASE"/>
    <property type="match status" value="1"/>
</dbReference>
<protein>
    <recommendedName>
        <fullName evidence="6">Protein tyrosine phosphatase domain-containing protein 1</fullName>
    </recommendedName>
</protein>
<comment type="function">
    <text evidence="4">May play roles in cilia formation and/or maintenance.</text>
</comment>
<evidence type="ECO:0000256" key="3">
    <source>
        <dbReference type="ARBA" id="ARBA00022912"/>
    </source>
</evidence>
<dbReference type="InterPro" id="IPR016130">
    <property type="entry name" value="Tyr_Pase_AS"/>
</dbReference>
<dbReference type="GO" id="GO:0060271">
    <property type="term" value="P:cilium assembly"/>
    <property type="evidence" value="ECO:0007669"/>
    <property type="project" value="InterPro"/>
</dbReference>
<comment type="caution">
    <text evidence="9">The sequence shown here is derived from an EMBL/GenBank/DDBJ whole genome shotgun (WGS) entry which is preliminary data.</text>
</comment>
<keyword evidence="2" id="KW-0378">Hydrolase</keyword>
<dbReference type="InterPro" id="IPR029021">
    <property type="entry name" value="Prot-tyrosine_phosphatase-like"/>
</dbReference>
<name>A0AAV7N2W1_PLEWA</name>
<dbReference type="FunFam" id="3.90.190.10:FF:000027">
    <property type="entry name" value="Protein tyrosine phosphatase domain containing 1"/>
    <property type="match status" value="1"/>
</dbReference>
<dbReference type="Proteomes" id="UP001066276">
    <property type="component" value="Chromosome 9"/>
</dbReference>
<feature type="domain" description="Tyrosine specific protein phosphatases" evidence="8">
    <location>
        <begin position="212"/>
        <end position="279"/>
    </location>
</feature>
<dbReference type="InterPro" id="IPR020422">
    <property type="entry name" value="TYR_PHOSPHATASE_DUAL_dom"/>
</dbReference>
<evidence type="ECO:0000256" key="6">
    <source>
        <dbReference type="ARBA" id="ARBA00072096"/>
    </source>
</evidence>
<dbReference type="SMART" id="SM00195">
    <property type="entry name" value="DSPc"/>
    <property type="match status" value="1"/>
</dbReference>
<evidence type="ECO:0000313" key="9">
    <source>
        <dbReference type="EMBL" id="KAJ1110378.1"/>
    </source>
</evidence>
<dbReference type="Gene3D" id="3.90.190.10">
    <property type="entry name" value="Protein tyrosine phosphatase superfamily"/>
    <property type="match status" value="1"/>
</dbReference>
<dbReference type="EMBL" id="JANPWB010000013">
    <property type="protein sequence ID" value="KAJ1110378.1"/>
    <property type="molecule type" value="Genomic_DNA"/>
</dbReference>
<proteinExistence type="inferred from homology"/>
<keyword evidence="3" id="KW-0904">Protein phosphatase</keyword>
<evidence type="ECO:0000256" key="5">
    <source>
        <dbReference type="ARBA" id="ARBA00060867"/>
    </source>
</evidence>
<dbReference type="GO" id="GO:0004725">
    <property type="term" value="F:protein tyrosine phosphatase activity"/>
    <property type="evidence" value="ECO:0007669"/>
    <property type="project" value="InterPro"/>
</dbReference>
<evidence type="ECO:0000313" key="10">
    <source>
        <dbReference type="Proteomes" id="UP001066276"/>
    </source>
</evidence>
<evidence type="ECO:0000259" key="7">
    <source>
        <dbReference type="PROSITE" id="PS50054"/>
    </source>
</evidence>
<reference evidence="9" key="1">
    <citation type="journal article" date="2022" name="bioRxiv">
        <title>Sequencing and chromosome-scale assembly of the giantPleurodeles waltlgenome.</title>
        <authorList>
            <person name="Brown T."/>
            <person name="Elewa A."/>
            <person name="Iarovenko S."/>
            <person name="Subramanian E."/>
            <person name="Araus A.J."/>
            <person name="Petzold A."/>
            <person name="Susuki M."/>
            <person name="Suzuki K.-i.T."/>
            <person name="Hayashi T."/>
            <person name="Toyoda A."/>
            <person name="Oliveira C."/>
            <person name="Osipova E."/>
            <person name="Leigh N.D."/>
            <person name="Simon A."/>
            <person name="Yun M.H."/>
        </authorList>
    </citation>
    <scope>NUCLEOTIDE SEQUENCE</scope>
    <source>
        <strain evidence="9">20211129_DDA</strain>
        <tissue evidence="9">Liver</tissue>
    </source>
</reference>
<dbReference type="PROSITE" id="PS50054">
    <property type="entry name" value="TYR_PHOSPHATASE_DUAL"/>
    <property type="match status" value="1"/>
</dbReference>
<dbReference type="PROSITE" id="PS00383">
    <property type="entry name" value="TYR_PHOSPHATASE_1"/>
    <property type="match status" value="1"/>
</dbReference>
<dbReference type="InterPro" id="IPR049573">
    <property type="entry name" value="PTPDC1_PTP"/>
</dbReference>
<keyword evidence="1" id="KW-0970">Cilium biogenesis/degradation</keyword>
<dbReference type="CDD" id="cd14506">
    <property type="entry name" value="PTP_PTPDC1"/>
    <property type="match status" value="1"/>
</dbReference>
<dbReference type="InterPro" id="IPR050561">
    <property type="entry name" value="PTP"/>
</dbReference>
<evidence type="ECO:0000256" key="4">
    <source>
        <dbReference type="ARBA" id="ARBA00056295"/>
    </source>
</evidence>
<evidence type="ECO:0000259" key="8">
    <source>
        <dbReference type="PROSITE" id="PS50056"/>
    </source>
</evidence>
<accession>A0AAV7N2W1</accession>
<dbReference type="InterPro" id="IPR000340">
    <property type="entry name" value="Dual-sp_phosphatase_cat-dom"/>
</dbReference>
<dbReference type="PROSITE" id="PS50056">
    <property type="entry name" value="TYR_PHOSPHATASE_2"/>
    <property type="match status" value="1"/>
</dbReference>
<dbReference type="InterPro" id="IPR000387">
    <property type="entry name" value="Tyr_Pase_dom"/>
</dbReference>
<keyword evidence="10" id="KW-1185">Reference proteome</keyword>